<protein>
    <submittedName>
        <fullName evidence="1">Uncharacterized protein</fullName>
    </submittedName>
</protein>
<proteinExistence type="predicted"/>
<organism evidence="1 2">
    <name type="scientific">Peronosclerospora sorghi</name>
    <dbReference type="NCBI Taxonomy" id="230839"/>
    <lineage>
        <taxon>Eukaryota</taxon>
        <taxon>Sar</taxon>
        <taxon>Stramenopiles</taxon>
        <taxon>Oomycota</taxon>
        <taxon>Peronosporomycetes</taxon>
        <taxon>Peronosporales</taxon>
        <taxon>Peronosporaceae</taxon>
        <taxon>Peronosclerospora</taxon>
    </lineage>
</organism>
<keyword evidence="2" id="KW-1185">Reference proteome</keyword>
<evidence type="ECO:0000313" key="1">
    <source>
        <dbReference type="EMBL" id="KAI9907385.1"/>
    </source>
</evidence>
<evidence type="ECO:0000313" key="2">
    <source>
        <dbReference type="Proteomes" id="UP001163321"/>
    </source>
</evidence>
<name>A0ACC0VN52_9STRA</name>
<dbReference type="EMBL" id="CM047587">
    <property type="protein sequence ID" value="KAI9907385.1"/>
    <property type="molecule type" value="Genomic_DNA"/>
</dbReference>
<accession>A0ACC0VN52</accession>
<sequence length="177" mass="19373">MLHINQLLRGNLYLLGTTLATSLESSVVSTNEAVMVKTNGTSSAANAAALPSAPMSIHLARLPLFLVEVFASSTMAPFILNKRSIPLLEKSSNPRRFIINVSAMEGKFYRSKTPNHPHTNMGNAAANMMTTTCAEDFSRKGIYMNSVDTVSRSTLIDHTVFATYMCRSMHIFLGLDQ</sequence>
<gene>
    <name evidence="1" type="ORF">PsorP6_004788</name>
</gene>
<reference evidence="1 2" key="1">
    <citation type="journal article" date="2022" name="bioRxiv">
        <title>The genome of the oomycete Peronosclerospora sorghi, a cosmopolitan pathogen of maize and sorghum, is inflated with dispersed pseudogenes.</title>
        <authorList>
            <person name="Fletcher K."/>
            <person name="Martin F."/>
            <person name="Isakeit T."/>
            <person name="Cavanaugh K."/>
            <person name="Magill C."/>
            <person name="Michelmore R."/>
        </authorList>
    </citation>
    <scope>NUCLEOTIDE SEQUENCE [LARGE SCALE GENOMIC DNA]</scope>
    <source>
        <strain evidence="1">P6</strain>
    </source>
</reference>
<dbReference type="Proteomes" id="UP001163321">
    <property type="component" value="Chromosome 8"/>
</dbReference>
<comment type="caution">
    <text evidence="1">The sequence shown here is derived from an EMBL/GenBank/DDBJ whole genome shotgun (WGS) entry which is preliminary data.</text>
</comment>